<sequence>MRHLWFVENLPEERITIDPTGFPASELYDLATAGGEQPTIGERVSDLLALIAASSNRIRQRGDGRSS</sequence>
<dbReference type="RefSeq" id="WP_120733460.1">
    <property type="nucleotide sequence ID" value="NZ_RBAK01000027.1"/>
</dbReference>
<gene>
    <name evidence="1" type="ORF">D7223_32215</name>
</gene>
<dbReference type="Proteomes" id="UP000281726">
    <property type="component" value="Unassembled WGS sequence"/>
</dbReference>
<reference evidence="1 2" key="1">
    <citation type="journal article" date="2004" name="Syst. Appl. Microbiol.">
        <title>Cryptoendolithic actinomycetes from antarctic sandstone rock samples: Micromonospora endolithica sp. nov. and two isolates related to Micromonospora coerulea Jensen 1932.</title>
        <authorList>
            <person name="Hirsch P."/>
            <person name="Mevs U."/>
            <person name="Kroppenstedt R.M."/>
            <person name="Schumann P."/>
            <person name="Stackebrandt E."/>
        </authorList>
    </citation>
    <scope>NUCLEOTIDE SEQUENCE [LARGE SCALE GENOMIC DNA]</scope>
    <source>
        <strain evidence="1 2">JCM 12677</strain>
    </source>
</reference>
<evidence type="ECO:0000313" key="1">
    <source>
        <dbReference type="EMBL" id="RKN37676.1"/>
    </source>
</evidence>
<organism evidence="1 2">
    <name type="scientific">Micromonospora endolithica</name>
    <dbReference type="NCBI Taxonomy" id="230091"/>
    <lineage>
        <taxon>Bacteria</taxon>
        <taxon>Bacillati</taxon>
        <taxon>Actinomycetota</taxon>
        <taxon>Actinomycetes</taxon>
        <taxon>Micromonosporales</taxon>
        <taxon>Micromonosporaceae</taxon>
        <taxon>Micromonospora</taxon>
    </lineage>
</organism>
<name>A0A3A9YR09_9ACTN</name>
<dbReference type="AlphaFoldDB" id="A0A3A9YR09"/>
<protein>
    <submittedName>
        <fullName evidence="1">Uncharacterized protein</fullName>
    </submittedName>
</protein>
<evidence type="ECO:0000313" key="2">
    <source>
        <dbReference type="Proteomes" id="UP000281726"/>
    </source>
</evidence>
<comment type="caution">
    <text evidence="1">The sequence shown here is derived from an EMBL/GenBank/DDBJ whole genome shotgun (WGS) entry which is preliminary data.</text>
</comment>
<keyword evidence="2" id="KW-1185">Reference proteome</keyword>
<proteinExistence type="predicted"/>
<dbReference type="EMBL" id="RBAK01000027">
    <property type="protein sequence ID" value="RKN37676.1"/>
    <property type="molecule type" value="Genomic_DNA"/>
</dbReference>
<accession>A0A3A9YR09</accession>